<feature type="signal peptide" evidence="14">
    <location>
        <begin position="1"/>
        <end position="24"/>
    </location>
</feature>
<keyword evidence="5 14" id="KW-0964">Secreted</keyword>
<evidence type="ECO:0000259" key="16">
    <source>
        <dbReference type="PROSITE" id="PS51034"/>
    </source>
</evidence>
<dbReference type="Gene3D" id="2.60.40.3210">
    <property type="entry name" value="Zona pellucida, ZP-N domain"/>
    <property type="match status" value="1"/>
</dbReference>
<dbReference type="FunFam" id="2.60.40.4100:FF:000002">
    <property type="entry name" value="Zona pellucida sperm-binding protein 3"/>
    <property type="match status" value="1"/>
</dbReference>
<keyword evidence="13" id="KW-0325">Glycoprotein</keyword>
<keyword evidence="10 14" id="KW-1133">Transmembrane helix</keyword>
<comment type="subcellular location">
    <subcellularLocation>
        <location evidence="1">Secreted</location>
        <location evidence="1">Extracellular space</location>
        <location evidence="1">Extracellular matrix</location>
    </subcellularLocation>
    <subcellularLocation>
        <location evidence="14">Zona pellucida</location>
    </subcellularLocation>
    <subcellularLocation>
        <location evidence="14">Cell membrane</location>
        <topology evidence="14">Single-pass type I membrane protein</topology>
    </subcellularLocation>
</comment>
<evidence type="ECO:0000256" key="12">
    <source>
        <dbReference type="ARBA" id="ARBA00023157"/>
    </source>
</evidence>
<evidence type="ECO:0000256" key="2">
    <source>
        <dbReference type="ARBA" id="ARBA00006735"/>
    </source>
</evidence>
<feature type="domain" description="ZP" evidence="16">
    <location>
        <begin position="71"/>
        <end position="323"/>
    </location>
</feature>
<dbReference type="PROSITE" id="PS51034">
    <property type="entry name" value="ZP_2"/>
    <property type="match status" value="1"/>
</dbReference>
<dbReference type="Pfam" id="PF00100">
    <property type="entry name" value="Zona_pellucida"/>
    <property type="match status" value="1"/>
</dbReference>
<evidence type="ECO:0000256" key="8">
    <source>
        <dbReference type="ARBA" id="ARBA00022692"/>
    </source>
</evidence>
<reference evidence="17 18" key="1">
    <citation type="journal article" date="2012" name="Genome Biol.">
        <title>Sequencing three crocodilian genomes to illuminate the evolution of archosaurs and amniotes.</title>
        <authorList>
            <person name="St John J.A."/>
            <person name="Braun E.L."/>
            <person name="Isberg S.R."/>
            <person name="Miles L.G."/>
            <person name="Chong A.Y."/>
            <person name="Gongora J."/>
            <person name="Dalzell P."/>
            <person name="Moran C."/>
            <person name="Bed'hom B."/>
            <person name="Abzhanov A."/>
            <person name="Burgess S.C."/>
            <person name="Cooksey A.M."/>
            <person name="Castoe T.A."/>
            <person name="Crawford N.G."/>
            <person name="Densmore L.D."/>
            <person name="Drew J.C."/>
            <person name="Edwards S.V."/>
            <person name="Faircloth B.C."/>
            <person name="Fujita M.K."/>
            <person name="Greenwold M.J."/>
            <person name="Hoffmann F.G."/>
            <person name="Howard J.M."/>
            <person name="Iguchi T."/>
            <person name="Janes D.E."/>
            <person name="Khan S.Y."/>
            <person name="Kohno S."/>
            <person name="de Koning A.J."/>
            <person name="Lance S.L."/>
            <person name="McCarthy F.M."/>
            <person name="McCormack J.E."/>
            <person name="Merchant M.E."/>
            <person name="Peterson D.G."/>
            <person name="Pollock D.D."/>
            <person name="Pourmand N."/>
            <person name="Raney B.J."/>
            <person name="Roessler K.A."/>
            <person name="Sanford J.R."/>
            <person name="Sawyer R.H."/>
            <person name="Schmidt C.J."/>
            <person name="Triplett E.W."/>
            <person name="Tuberville T.D."/>
            <person name="Venegas-Anaya M."/>
            <person name="Howard J.T."/>
            <person name="Jarvis E.D."/>
            <person name="Guillette L.J.Jr."/>
            <person name="Glenn T.C."/>
            <person name="Green R.E."/>
            <person name="Ray D.A."/>
        </authorList>
    </citation>
    <scope>NUCLEOTIDE SEQUENCE [LARGE SCALE GENOMIC DNA]</scope>
    <source>
        <strain evidence="17">KSC_2009_1</strain>
    </source>
</reference>
<dbReference type="PRINTS" id="PR00023">
    <property type="entry name" value="ZPELLUCIDA"/>
</dbReference>
<keyword evidence="7 14" id="KW-0165">Cleavage on pair of basic residues</keyword>
<dbReference type="PANTHER" id="PTHR11576:SF2">
    <property type="entry name" value="ZONA PELLUCIDA SPERM-BINDING PROTEIN 3"/>
    <property type="match status" value="1"/>
</dbReference>
<comment type="function">
    <text evidence="14">Component of the zona pellucida, an extracellular matrix surrounding oocytes which mediates sperm binding, induction of the acrosome reaction and prevents post-fertilization polyspermy. The zona pellucida is composed of 3 to 4 glycoproteins, ZP1, ZP2, ZP3, and ZP4. ZP3 is essential for sperm binding and zona matrix formation.</text>
</comment>
<dbReference type="SMART" id="SM00241">
    <property type="entry name" value="ZP"/>
    <property type="match status" value="1"/>
</dbReference>
<dbReference type="FunFam" id="2.60.40.3210:FF:000001">
    <property type="entry name" value="Zona pellucida sperm-binding protein 3"/>
    <property type="match status" value="1"/>
</dbReference>
<dbReference type="InterPro" id="IPR001507">
    <property type="entry name" value="ZP_dom"/>
</dbReference>
<evidence type="ECO:0000256" key="4">
    <source>
        <dbReference type="ARBA" id="ARBA00022475"/>
    </source>
</evidence>
<comment type="domain">
    <text evidence="14">The ZP domain is involved in the polymerization of the ZP proteins to form the zona pellucida.</text>
</comment>
<keyword evidence="8 14" id="KW-0812">Transmembrane</keyword>
<dbReference type="GO" id="GO:2000344">
    <property type="term" value="P:positive regulation of acrosome reaction"/>
    <property type="evidence" value="ECO:0007669"/>
    <property type="project" value="UniProtKB-UniRule"/>
</dbReference>
<organism evidence="17 18">
    <name type="scientific">Alligator mississippiensis</name>
    <name type="common">American alligator</name>
    <dbReference type="NCBI Taxonomy" id="8496"/>
    <lineage>
        <taxon>Eukaryota</taxon>
        <taxon>Metazoa</taxon>
        <taxon>Chordata</taxon>
        <taxon>Craniata</taxon>
        <taxon>Vertebrata</taxon>
        <taxon>Euteleostomi</taxon>
        <taxon>Archelosauria</taxon>
        <taxon>Archosauria</taxon>
        <taxon>Crocodylia</taxon>
        <taxon>Alligatoridae</taxon>
        <taxon>Alligatorinae</taxon>
        <taxon>Alligator</taxon>
    </lineage>
</organism>
<evidence type="ECO:0000313" key="18">
    <source>
        <dbReference type="Proteomes" id="UP000050525"/>
    </source>
</evidence>
<dbReference type="InterPro" id="IPR042235">
    <property type="entry name" value="ZP-C_dom"/>
</dbReference>
<dbReference type="AlphaFoldDB" id="A0A151NZ37"/>
<evidence type="ECO:0000256" key="1">
    <source>
        <dbReference type="ARBA" id="ARBA00004498"/>
    </source>
</evidence>
<dbReference type="GO" id="GO:0005886">
    <property type="term" value="C:plasma membrane"/>
    <property type="evidence" value="ECO:0007669"/>
    <property type="project" value="UniProtKB-SubCell"/>
</dbReference>
<comment type="similarity">
    <text evidence="2 14">Belongs to the ZP domain family. ZPC subfamily.</text>
</comment>
<evidence type="ECO:0000256" key="15">
    <source>
        <dbReference type="SAM" id="MobiDB-lite"/>
    </source>
</evidence>
<accession>A0A151NZ37</accession>
<dbReference type="EMBL" id="AKHW03001628">
    <property type="protein sequence ID" value="KYO41705.1"/>
    <property type="molecule type" value="Genomic_DNA"/>
</dbReference>
<dbReference type="GO" id="GO:0035804">
    <property type="term" value="F:structural constituent of egg coat"/>
    <property type="evidence" value="ECO:0007669"/>
    <property type="project" value="UniProtKB-UniRule"/>
</dbReference>
<dbReference type="PANTHER" id="PTHR11576">
    <property type="entry name" value="ZONA PELLUCIDA SPERM-BINDING PROTEIN 3"/>
    <property type="match status" value="1"/>
</dbReference>
<sequence>MEAPCGSWVLSFLVTVACVQATLGKLGEQRVWVGENSLPTFCLLTLFVWEEGTLDDRGCLVFCSFLWVSVACGNFRILITVLIDLFGNGVHVAANELTLGASCAVTAVQPDRFQLNYPLSACGATMELLPDSIRYRNILYYRPSAVGGVIRASPFSLLIDCLYPRTGNVSTLGLQPTWVPFSSTVIHRQRLDFALDIYDSTWSSPLSDPSYHFGDLINIQASVKTDSHVPLKIYVDECVAQPIVESSMKYKIITNYGCFVDAEHSRSRFLAPQRDNFLRFQLDPFLFTGAPNNQIYLFCHLKAVAPGPANAQNKACSYDGTAAAWHSQEGGDCSCCASPVGCGSRRRHRHALHKREGLLDEADIQLGPFQLASIVSSSPVTFSSSSMKIASTESTSAILETLTLASTIPSTPDATNPILFSPQQPVNPIVREEAKETSGLHLPFSVTTLTIAVMSCFFVFLGILGCYCSMRHYQRGYPMGAADAAPTESGAVAMAPTASGDPKAASGKDDAGVAASCEHPGPSLLSHLLDFIQTRIESSVSSLHLDLGQLFIAAGQSIC</sequence>
<dbReference type="InterPro" id="IPR048290">
    <property type="entry name" value="ZP_chr"/>
</dbReference>
<keyword evidence="18" id="KW-1185">Reference proteome</keyword>
<evidence type="ECO:0000256" key="3">
    <source>
        <dbReference type="ARBA" id="ARBA00017980"/>
    </source>
</evidence>
<dbReference type="GO" id="GO:0035805">
    <property type="term" value="C:egg coat"/>
    <property type="evidence" value="ECO:0007669"/>
    <property type="project" value="UniProtKB-SubCell"/>
</dbReference>
<feature type="region of interest" description="Disordered" evidence="15">
    <location>
        <begin position="493"/>
        <end position="512"/>
    </location>
</feature>
<dbReference type="GO" id="GO:0007339">
    <property type="term" value="P:binding of sperm to zona pellucida"/>
    <property type="evidence" value="ECO:0007669"/>
    <property type="project" value="UniProtKB-UniRule"/>
</dbReference>
<evidence type="ECO:0000256" key="9">
    <source>
        <dbReference type="ARBA" id="ARBA00022729"/>
    </source>
</evidence>
<evidence type="ECO:0000256" key="7">
    <source>
        <dbReference type="ARBA" id="ARBA00022685"/>
    </source>
</evidence>
<keyword evidence="6 14" id="KW-0272">Extracellular matrix</keyword>
<dbReference type="GO" id="GO:0032190">
    <property type="term" value="F:acrosin binding"/>
    <property type="evidence" value="ECO:0007669"/>
    <property type="project" value="TreeGrafter"/>
</dbReference>
<comment type="PTM">
    <text evidence="14">Proteolytically cleaved before the transmembrane segment to yield the secreted ectodomain incorporated in the zona pellucida.</text>
</comment>
<keyword evidence="12 14" id="KW-1015">Disulfide bond</keyword>
<name>A0A151NZ37_ALLMI</name>
<evidence type="ECO:0000313" key="17">
    <source>
        <dbReference type="EMBL" id="KYO41705.1"/>
    </source>
</evidence>
<feature type="transmembrane region" description="Helical" evidence="14">
    <location>
        <begin position="449"/>
        <end position="470"/>
    </location>
</feature>
<keyword evidence="4 14" id="KW-1003">Cell membrane</keyword>
<evidence type="ECO:0000256" key="11">
    <source>
        <dbReference type="ARBA" id="ARBA00023136"/>
    </source>
</evidence>
<dbReference type="STRING" id="8496.A0A151NZ37"/>
<proteinExistence type="inferred from homology"/>
<keyword evidence="11 14" id="KW-0472">Membrane</keyword>
<gene>
    <name evidence="17" type="ORF">Y1Q_0006443</name>
</gene>
<evidence type="ECO:0000256" key="10">
    <source>
        <dbReference type="ARBA" id="ARBA00022989"/>
    </source>
</evidence>
<feature type="chain" id="PRO_5025713934" description="Zona pellucida sperm-binding protein 3" evidence="14">
    <location>
        <begin position="25"/>
        <end position="559"/>
    </location>
</feature>
<evidence type="ECO:0000256" key="14">
    <source>
        <dbReference type="RuleBase" id="RU367066"/>
    </source>
</evidence>
<evidence type="ECO:0000256" key="6">
    <source>
        <dbReference type="ARBA" id="ARBA00022530"/>
    </source>
</evidence>
<evidence type="ECO:0000256" key="13">
    <source>
        <dbReference type="ARBA" id="ARBA00023180"/>
    </source>
</evidence>
<dbReference type="Gene3D" id="2.60.40.4100">
    <property type="entry name" value="Zona pellucida, ZP-C domain"/>
    <property type="match status" value="1"/>
</dbReference>
<dbReference type="InterPro" id="IPR055355">
    <property type="entry name" value="ZP-C"/>
</dbReference>
<dbReference type="eggNOG" id="ENOG502SJJ2">
    <property type="taxonomic scope" value="Eukaryota"/>
</dbReference>
<dbReference type="Proteomes" id="UP000050525">
    <property type="component" value="Unassembled WGS sequence"/>
</dbReference>
<comment type="caution">
    <text evidence="17">The sequence shown here is derived from an EMBL/GenBank/DDBJ whole genome shotgun (WGS) entry which is preliminary data.</text>
</comment>
<dbReference type="GO" id="GO:0035803">
    <property type="term" value="P:egg coat formation"/>
    <property type="evidence" value="ECO:0007669"/>
    <property type="project" value="UniProtKB-UniRule"/>
</dbReference>
<protein>
    <recommendedName>
        <fullName evidence="3 14">Zona pellucida sperm-binding protein 3</fullName>
    </recommendedName>
</protein>
<evidence type="ECO:0000256" key="5">
    <source>
        <dbReference type="ARBA" id="ARBA00022525"/>
    </source>
</evidence>
<keyword evidence="9 14" id="KW-0732">Signal</keyword>